<name>A0A6B8M378_9HYPH</name>
<dbReference type="AlphaFoldDB" id="A0A6B8M378"/>
<accession>A0A6B8M378</accession>
<dbReference type="Proteomes" id="UP000422569">
    <property type="component" value="Chromosome"/>
</dbReference>
<dbReference type="EMBL" id="CP044331">
    <property type="protein sequence ID" value="QGM96249.1"/>
    <property type="molecule type" value="Genomic_DNA"/>
</dbReference>
<protein>
    <submittedName>
        <fullName evidence="1">Uncharacterized protein</fullName>
    </submittedName>
</protein>
<evidence type="ECO:0000313" key="1">
    <source>
        <dbReference type="EMBL" id="QGM96249.1"/>
    </source>
</evidence>
<organism evidence="1 2">
    <name type="scientific">Methylocystis parvus</name>
    <dbReference type="NCBI Taxonomy" id="134"/>
    <lineage>
        <taxon>Bacteria</taxon>
        <taxon>Pseudomonadati</taxon>
        <taxon>Pseudomonadota</taxon>
        <taxon>Alphaproteobacteria</taxon>
        <taxon>Hyphomicrobiales</taxon>
        <taxon>Methylocystaceae</taxon>
        <taxon>Methylocystis</taxon>
    </lineage>
</organism>
<dbReference type="RefSeq" id="WP_016918862.1">
    <property type="nucleotide sequence ID" value="NZ_CP044331.1"/>
</dbReference>
<sequence>MRSFHWRCAGSRLKRIIKEVLAERGRRWSSRADEDFSHRRTYRQDMTHVLVTPERAAFLRQRLKEKLAERRAAKAAFASVCARLATEPRSSFGKEFALSFEEVIPELGRRQRSAFNR</sequence>
<dbReference type="KEGG" id="mpar:F7D14_01270"/>
<evidence type="ECO:0000313" key="2">
    <source>
        <dbReference type="Proteomes" id="UP000422569"/>
    </source>
</evidence>
<keyword evidence="2" id="KW-1185">Reference proteome</keyword>
<reference evidence="1 2" key="1">
    <citation type="submission" date="2019-09" db="EMBL/GenBank/DDBJ databases">
        <title>Isolation and complete genome sequencing of Methylocystis species.</title>
        <authorList>
            <person name="Rumah B.L."/>
            <person name="Stead C.E."/>
            <person name="Stevens B.C."/>
            <person name="Minton N.P."/>
            <person name="Grosse-Honebrink A."/>
            <person name="Zhang Y."/>
        </authorList>
    </citation>
    <scope>NUCLEOTIDE SEQUENCE [LARGE SCALE GENOMIC DNA]</scope>
    <source>
        <strain evidence="1 2">BRCS2</strain>
    </source>
</reference>
<gene>
    <name evidence="1" type="ORF">F7D14_01270</name>
</gene>
<proteinExistence type="predicted"/>